<evidence type="ECO:0000256" key="2">
    <source>
        <dbReference type="ARBA" id="ARBA00022692"/>
    </source>
</evidence>
<dbReference type="PANTHER" id="PTHR37306:SF1">
    <property type="entry name" value="COLICIN V PRODUCTION PROTEIN"/>
    <property type="match status" value="1"/>
</dbReference>
<proteinExistence type="predicted"/>
<dbReference type="InterPro" id="IPR003825">
    <property type="entry name" value="Colicin-V_CvpA"/>
</dbReference>
<feature type="transmembrane region" description="Helical" evidence="5">
    <location>
        <begin position="143"/>
        <end position="163"/>
    </location>
</feature>
<name>A0A212K6W2_9FIRM</name>
<comment type="subcellular location">
    <subcellularLocation>
        <location evidence="1">Membrane</location>
        <topology evidence="1">Multi-pass membrane protein</topology>
    </subcellularLocation>
</comment>
<reference evidence="6" key="1">
    <citation type="submission" date="2016-04" db="EMBL/GenBank/DDBJ databases">
        <authorList>
            <person name="Evans L.H."/>
            <person name="Alamgir A."/>
            <person name="Owens N."/>
            <person name="Weber N.D."/>
            <person name="Virtaneva K."/>
            <person name="Barbian K."/>
            <person name="Babar A."/>
            <person name="Rosenke K."/>
        </authorList>
    </citation>
    <scope>NUCLEOTIDE SEQUENCE</scope>
    <source>
        <strain evidence="6">86</strain>
    </source>
</reference>
<feature type="transmembrane region" description="Helical" evidence="5">
    <location>
        <begin position="183"/>
        <end position="203"/>
    </location>
</feature>
<evidence type="ECO:0000256" key="4">
    <source>
        <dbReference type="ARBA" id="ARBA00023136"/>
    </source>
</evidence>
<keyword evidence="4 5" id="KW-0472">Membrane</keyword>
<dbReference type="GO" id="GO:0016020">
    <property type="term" value="C:membrane"/>
    <property type="evidence" value="ECO:0007669"/>
    <property type="project" value="UniProtKB-SubCell"/>
</dbReference>
<accession>A0A212K6W2</accession>
<dbReference type="AlphaFoldDB" id="A0A212K6W2"/>
<keyword evidence="2 5" id="KW-0812">Transmembrane</keyword>
<evidence type="ECO:0000313" key="6">
    <source>
        <dbReference type="EMBL" id="SBW07469.1"/>
    </source>
</evidence>
<sequence length="236" mass="25252">MSFAMPFVLFDIAILLVLAFFIWRGASRGFILSLFGLVAILVAFAGANFLADALAPKVGEALEPKFAAAIEEKLNEQFQNTSVSDIPADKESDYPLQDVLSVLKGMGLYEDLINAVDKAVQERMAEAAASAAAAVAAAIAQSVAYMVLFFVFFVLILLCWTLLSHALDLVSKLPGLNALNKTAGGIVGLVKGCLILFVAAWLLRLSGSLIPEEAVEQTALLKFFMTVNPMTLFTGV</sequence>
<dbReference type="EMBL" id="FLUN01000001">
    <property type="protein sequence ID" value="SBW07469.1"/>
    <property type="molecule type" value="Genomic_DNA"/>
</dbReference>
<evidence type="ECO:0000256" key="1">
    <source>
        <dbReference type="ARBA" id="ARBA00004141"/>
    </source>
</evidence>
<gene>
    <name evidence="6" type="ORF">KL86CLO1_12305</name>
</gene>
<evidence type="ECO:0000256" key="5">
    <source>
        <dbReference type="SAM" id="Phobius"/>
    </source>
</evidence>
<evidence type="ECO:0000256" key="3">
    <source>
        <dbReference type="ARBA" id="ARBA00022989"/>
    </source>
</evidence>
<keyword evidence="3 5" id="KW-1133">Transmembrane helix</keyword>
<feature type="transmembrane region" description="Helical" evidence="5">
    <location>
        <begin position="30"/>
        <end position="51"/>
    </location>
</feature>
<dbReference type="PANTHER" id="PTHR37306">
    <property type="entry name" value="COLICIN V PRODUCTION PROTEIN"/>
    <property type="match status" value="1"/>
</dbReference>
<dbReference type="Pfam" id="PF02674">
    <property type="entry name" value="Colicin_V"/>
    <property type="match status" value="2"/>
</dbReference>
<protein>
    <submittedName>
        <fullName evidence="6">Putative CvpA family protein</fullName>
    </submittedName>
</protein>
<dbReference type="GO" id="GO:0009403">
    <property type="term" value="P:toxin biosynthetic process"/>
    <property type="evidence" value="ECO:0007669"/>
    <property type="project" value="InterPro"/>
</dbReference>
<feature type="transmembrane region" description="Helical" evidence="5">
    <location>
        <begin position="7"/>
        <end position="24"/>
    </location>
</feature>
<organism evidence="6">
    <name type="scientific">uncultured Eubacteriales bacterium</name>
    <dbReference type="NCBI Taxonomy" id="172733"/>
    <lineage>
        <taxon>Bacteria</taxon>
        <taxon>Bacillati</taxon>
        <taxon>Bacillota</taxon>
        <taxon>Clostridia</taxon>
        <taxon>Eubacteriales</taxon>
        <taxon>environmental samples</taxon>
    </lineage>
</organism>